<organism evidence="4 5">
    <name type="scientific">Sedimentimonas flavescens</name>
    <dbReference type="NCBI Taxonomy" id="2851012"/>
    <lineage>
        <taxon>Bacteria</taxon>
        <taxon>Pseudomonadati</taxon>
        <taxon>Pseudomonadota</taxon>
        <taxon>Alphaproteobacteria</taxon>
        <taxon>Rhodobacterales</taxon>
        <taxon>Rhodobacter group</taxon>
        <taxon>Sedimentimonas</taxon>
    </lineage>
</organism>
<dbReference type="InterPro" id="IPR000184">
    <property type="entry name" value="Bac_surfAg_D15"/>
</dbReference>
<dbReference type="EMBL" id="JAOWKW010000008">
    <property type="protein sequence ID" value="MCV2879323.1"/>
    <property type="molecule type" value="Genomic_DNA"/>
</dbReference>
<dbReference type="Pfam" id="PF01103">
    <property type="entry name" value="Omp85"/>
    <property type="match status" value="1"/>
</dbReference>
<evidence type="ECO:0000256" key="1">
    <source>
        <dbReference type="ARBA" id="ARBA00004370"/>
    </source>
</evidence>
<dbReference type="RefSeq" id="WP_263847997.1">
    <property type="nucleotide sequence ID" value="NZ_JAOWKW010000008.1"/>
</dbReference>
<dbReference type="Gene3D" id="2.40.160.50">
    <property type="entry name" value="membrane protein fhac: a member of the omp85/tpsb transporter family"/>
    <property type="match status" value="1"/>
</dbReference>
<evidence type="ECO:0000313" key="4">
    <source>
        <dbReference type="EMBL" id="MCV2879323.1"/>
    </source>
</evidence>
<accession>A0ABT2ZZZ4</accession>
<protein>
    <submittedName>
        <fullName evidence="4">BamA/TamA family outer membrane protein</fullName>
    </submittedName>
</protein>
<comment type="subcellular location">
    <subcellularLocation>
        <location evidence="1">Membrane</location>
    </subcellularLocation>
</comment>
<feature type="domain" description="Bacterial surface antigen (D15)" evidence="3">
    <location>
        <begin position="202"/>
        <end position="395"/>
    </location>
</feature>
<reference evidence="4 5" key="1">
    <citation type="submission" date="2022-10" db="EMBL/GenBank/DDBJ databases">
        <title>Sinirhodobacter sp. nov., isolated from ocean surface sediments.</title>
        <authorList>
            <person name="He W."/>
            <person name="Wang L."/>
            <person name="Zhang D.-F."/>
        </authorList>
    </citation>
    <scope>NUCLEOTIDE SEQUENCE [LARGE SCALE GENOMIC DNA]</scope>
    <source>
        <strain evidence="4 5">WL0115</strain>
    </source>
</reference>
<keyword evidence="5" id="KW-1185">Reference proteome</keyword>
<gene>
    <name evidence="4" type="ORF">OE699_10690</name>
</gene>
<evidence type="ECO:0000256" key="2">
    <source>
        <dbReference type="ARBA" id="ARBA00023136"/>
    </source>
</evidence>
<evidence type="ECO:0000313" key="5">
    <source>
        <dbReference type="Proteomes" id="UP001526166"/>
    </source>
</evidence>
<sequence>MTFAALKRSAARGTAALPAHQSGLAIAVALLIASAGASTAQDTILEREFSNAAVMGQTDVGISKGSVVIAPIPFSNPMIEHGLTLGAGYLFNLPGSKPSGAGIAALKTSNGSEGIGGGFNLNFADGLWSVGLIGGEATLFYDFPLSNTADLPLKQTGKLYAFTVSRAVNSKLSAGVSLSYLDSTLGLDVPGFEDLPPILRPDANVTVGKINIHAAYDTRDDTFFPTQGALIKGSLAYGEELDAIFDGEIPVIDRHYSKGVASASRYAPLGKNGILAANASICGASDSAPFFDGCGVGMANGLRGFGTLDDLASWSAGAQVEYRGRLTERIGYVGFVGLGIGGDTFADMSLDQGGFAAGFGLRYRISKQFGLDYAIDYARNDAQEEFLYITLGQRF</sequence>
<evidence type="ECO:0000259" key="3">
    <source>
        <dbReference type="Pfam" id="PF01103"/>
    </source>
</evidence>
<comment type="caution">
    <text evidence="4">The sequence shown here is derived from an EMBL/GenBank/DDBJ whole genome shotgun (WGS) entry which is preliminary data.</text>
</comment>
<proteinExistence type="predicted"/>
<dbReference type="Proteomes" id="UP001526166">
    <property type="component" value="Unassembled WGS sequence"/>
</dbReference>
<name>A0ABT2ZZZ4_9RHOB</name>
<keyword evidence="2" id="KW-0472">Membrane</keyword>